<accession>A0A4V5LXS8</accession>
<evidence type="ECO:0000313" key="2">
    <source>
        <dbReference type="Proteomes" id="UP000309872"/>
    </source>
</evidence>
<organism evidence="1 2">
    <name type="scientific">Sphingobacterium alkalisoli</name>
    <dbReference type="NCBI Taxonomy" id="1874115"/>
    <lineage>
        <taxon>Bacteria</taxon>
        <taxon>Pseudomonadati</taxon>
        <taxon>Bacteroidota</taxon>
        <taxon>Sphingobacteriia</taxon>
        <taxon>Sphingobacteriales</taxon>
        <taxon>Sphingobacteriaceae</taxon>
        <taxon>Sphingobacterium</taxon>
    </lineage>
</organism>
<sequence>MKSVLFASFFMWLACNNKVESKHSDPIVISWVIDEGLHTSHLLIGTSKLALDSLYNNIDYLTTDSVYKSFLIHKHLVNKKTEDYIIRFISANCVSYSDSKFIANKNVYYLGSNRDSAEISCVVVGREKGRAYFVKLKEWLENSPYKRDCNYLIKDIQARFIDGGEFPYTPEQEKLMEGLKK</sequence>
<dbReference type="RefSeq" id="WP_136821731.1">
    <property type="nucleotide sequence ID" value="NZ_BMJX01000005.1"/>
</dbReference>
<name>A0A4V5LXS8_9SPHI</name>
<comment type="caution">
    <text evidence="1">The sequence shown here is derived from an EMBL/GenBank/DDBJ whole genome shotgun (WGS) entry which is preliminary data.</text>
</comment>
<proteinExistence type="predicted"/>
<gene>
    <name evidence="1" type="ORF">FAZ19_15835</name>
</gene>
<evidence type="ECO:0008006" key="3">
    <source>
        <dbReference type="Google" id="ProtNLM"/>
    </source>
</evidence>
<dbReference type="AlphaFoldDB" id="A0A4V5LXS8"/>
<reference evidence="1 2" key="1">
    <citation type="submission" date="2019-04" db="EMBL/GenBank/DDBJ databases">
        <title>Sphingobacterium olei sp. nov., isolated from oil-contaminated soil.</title>
        <authorList>
            <person name="Liu B."/>
        </authorList>
    </citation>
    <scope>NUCLEOTIDE SEQUENCE [LARGE SCALE GENOMIC DNA]</scope>
    <source>
        <strain evidence="1 2">Y3L14</strain>
    </source>
</reference>
<keyword evidence="2" id="KW-1185">Reference proteome</keyword>
<dbReference type="EMBL" id="SUKA01000005">
    <property type="protein sequence ID" value="TJY63739.1"/>
    <property type="molecule type" value="Genomic_DNA"/>
</dbReference>
<dbReference type="OrthoDB" id="1027451at2"/>
<evidence type="ECO:0000313" key="1">
    <source>
        <dbReference type="EMBL" id="TJY63739.1"/>
    </source>
</evidence>
<protein>
    <recommendedName>
        <fullName evidence="3">Lipoprotein</fullName>
    </recommendedName>
</protein>
<dbReference type="PROSITE" id="PS51257">
    <property type="entry name" value="PROKAR_LIPOPROTEIN"/>
    <property type="match status" value="1"/>
</dbReference>
<dbReference type="Proteomes" id="UP000309872">
    <property type="component" value="Unassembled WGS sequence"/>
</dbReference>